<dbReference type="GO" id="GO:0019901">
    <property type="term" value="F:protein kinase binding"/>
    <property type="evidence" value="ECO:0007669"/>
    <property type="project" value="InterPro"/>
</dbReference>
<dbReference type="InterPro" id="IPR057742">
    <property type="entry name" value="Speedy_E"/>
</dbReference>
<dbReference type="RefSeq" id="XP_012878931.1">
    <property type="nucleotide sequence ID" value="XM_013023477.1"/>
</dbReference>
<dbReference type="InterPro" id="IPR020984">
    <property type="entry name" value="Speedy"/>
</dbReference>
<dbReference type="KEGG" id="dord:105990945"/>
<feature type="compositionally biased region" description="Polar residues" evidence="2">
    <location>
        <begin position="1"/>
        <end position="21"/>
    </location>
</feature>
<organism evidence="3 4">
    <name type="scientific">Dipodomys ordii</name>
    <name type="common">Ord's kangaroo rat</name>
    <dbReference type="NCBI Taxonomy" id="10020"/>
    <lineage>
        <taxon>Eukaryota</taxon>
        <taxon>Metazoa</taxon>
        <taxon>Chordata</taxon>
        <taxon>Craniata</taxon>
        <taxon>Vertebrata</taxon>
        <taxon>Euteleostomi</taxon>
        <taxon>Mammalia</taxon>
        <taxon>Eutheria</taxon>
        <taxon>Euarchontoglires</taxon>
        <taxon>Glires</taxon>
        <taxon>Rodentia</taxon>
        <taxon>Castorimorpha</taxon>
        <taxon>Heteromyidae</taxon>
        <taxon>Dipodomyinae</taxon>
        <taxon>Dipodomys</taxon>
    </lineage>
</organism>
<feature type="region of interest" description="Disordered" evidence="2">
    <location>
        <begin position="1"/>
        <end position="75"/>
    </location>
</feature>
<proteinExistence type="inferred from homology"/>
<dbReference type="OrthoDB" id="9442170at2759"/>
<accession>A0A1S3FQS6</accession>
<evidence type="ECO:0000313" key="3">
    <source>
        <dbReference type="Proteomes" id="UP000081671"/>
    </source>
</evidence>
<gene>
    <name evidence="4" type="primary">LOC105990945</name>
</gene>
<reference evidence="4" key="1">
    <citation type="submission" date="2025-08" db="UniProtKB">
        <authorList>
            <consortium name="RefSeq"/>
        </authorList>
    </citation>
    <scope>IDENTIFICATION</scope>
    <source>
        <tissue evidence="4">Kidney</tissue>
    </source>
</reference>
<keyword evidence="3" id="KW-1185">Reference proteome</keyword>
<dbReference type="Pfam" id="PF11357">
    <property type="entry name" value="Spy1"/>
    <property type="match status" value="1"/>
</dbReference>
<dbReference type="Proteomes" id="UP000081671">
    <property type="component" value="Unplaced"/>
</dbReference>
<comment type="similarity">
    <text evidence="1">Belongs to the Speedy/Ringo family.</text>
</comment>
<dbReference type="FunCoup" id="A0A1S3FQS6">
    <property type="interactions" value="112"/>
</dbReference>
<dbReference type="AlphaFoldDB" id="A0A1S3FQS6"/>
<dbReference type="GeneID" id="105990945"/>
<dbReference type="STRING" id="10020.ENSDORP00000027681"/>
<name>A0A1S3FQS6_DIPOR</name>
<dbReference type="InParanoid" id="A0A1S3FQS6"/>
<evidence type="ECO:0000256" key="2">
    <source>
        <dbReference type="SAM" id="MobiDB-lite"/>
    </source>
</evidence>
<feature type="compositionally biased region" description="Acidic residues" evidence="2">
    <location>
        <begin position="57"/>
        <end position="69"/>
    </location>
</feature>
<protein>
    <submittedName>
        <fullName evidence="4">Speedy protein E4-like</fullName>
    </submittedName>
</protein>
<evidence type="ECO:0000256" key="1">
    <source>
        <dbReference type="ARBA" id="ARBA00010932"/>
    </source>
</evidence>
<dbReference type="PANTHER" id="PTHR31156">
    <property type="entry name" value="WBSCR19-LIKE PROTEIN"/>
    <property type="match status" value="1"/>
</dbReference>
<sequence>MAASQPSSTSEAQSPQPSGYSSDIVVEEDVPGPSAPWMNPRPSLQRSSVKRKRDWSSDSESEEEPDEEMVQEKEMATKPEWSVEKLCGLKMRFKRRRRSLVLPVHHEVFARLLEDPVVKRFLAWDKKLRVSDKYLLAMVIAYFSRCGLFAWQLRRIHFFLALYLANDMEEDNQAPKQDIFYFLYGKSYAERPMFHKLRYQWIRTMGWNVRVSREECEEIQSYDPDLWVWGRDRNHLS</sequence>
<evidence type="ECO:0000313" key="4">
    <source>
        <dbReference type="RefSeq" id="XP_012878931.1"/>
    </source>
</evidence>